<name>A0ABR0BEP8_PURLI</name>
<feature type="transmembrane region" description="Helical" evidence="1">
    <location>
        <begin position="406"/>
        <end position="426"/>
    </location>
</feature>
<feature type="signal peptide" evidence="2">
    <location>
        <begin position="1"/>
        <end position="22"/>
    </location>
</feature>
<feature type="transmembrane region" description="Helical" evidence="1">
    <location>
        <begin position="279"/>
        <end position="301"/>
    </location>
</feature>
<feature type="chain" id="PRO_5045162469" evidence="2">
    <location>
        <begin position="23"/>
        <end position="583"/>
    </location>
</feature>
<evidence type="ECO:0000256" key="2">
    <source>
        <dbReference type="SAM" id="SignalP"/>
    </source>
</evidence>
<feature type="transmembrane region" description="Helical" evidence="1">
    <location>
        <begin position="488"/>
        <end position="511"/>
    </location>
</feature>
<feature type="transmembrane region" description="Helical" evidence="1">
    <location>
        <begin position="531"/>
        <end position="553"/>
    </location>
</feature>
<evidence type="ECO:0000256" key="1">
    <source>
        <dbReference type="SAM" id="Phobius"/>
    </source>
</evidence>
<keyword evidence="1" id="KW-1133">Transmembrane helix</keyword>
<proteinExistence type="predicted"/>
<evidence type="ECO:0000313" key="3">
    <source>
        <dbReference type="EMBL" id="KAK4072649.1"/>
    </source>
</evidence>
<keyword evidence="2" id="KW-0732">Signal</keyword>
<protein>
    <submittedName>
        <fullName evidence="3">Uncharacterized protein</fullName>
    </submittedName>
</protein>
<organism evidence="3 4">
    <name type="scientific">Purpureocillium lilacinum</name>
    <name type="common">Paecilomyces lilacinus</name>
    <dbReference type="NCBI Taxonomy" id="33203"/>
    <lineage>
        <taxon>Eukaryota</taxon>
        <taxon>Fungi</taxon>
        <taxon>Dikarya</taxon>
        <taxon>Ascomycota</taxon>
        <taxon>Pezizomycotina</taxon>
        <taxon>Sordariomycetes</taxon>
        <taxon>Hypocreomycetidae</taxon>
        <taxon>Hypocreales</taxon>
        <taxon>Ophiocordycipitaceae</taxon>
        <taxon>Purpureocillium</taxon>
    </lineage>
</organism>
<reference evidence="3 4" key="1">
    <citation type="journal article" date="2024" name="Microbiol. Resour. Announc.">
        <title>Genome annotations for the ascomycete fungi Trichoderma harzianum, Trichoderma aggressivum, and Purpureocillium lilacinum.</title>
        <authorList>
            <person name="Beijen E.P.W."/>
            <person name="Ohm R.A."/>
        </authorList>
    </citation>
    <scope>NUCLEOTIDE SEQUENCE [LARGE SCALE GENOMIC DNA]</scope>
    <source>
        <strain evidence="3 4">CBS 150709</strain>
    </source>
</reference>
<comment type="caution">
    <text evidence="3">The sequence shown here is derived from an EMBL/GenBank/DDBJ whole genome shotgun (WGS) entry which is preliminary data.</text>
</comment>
<keyword evidence="1" id="KW-0472">Membrane</keyword>
<dbReference type="EMBL" id="JAWRVI010000194">
    <property type="protein sequence ID" value="KAK4072649.1"/>
    <property type="molecule type" value="Genomic_DNA"/>
</dbReference>
<dbReference type="Proteomes" id="UP001287286">
    <property type="component" value="Unassembled WGS sequence"/>
</dbReference>
<sequence>MHQKLRLLIALLTNIRFSGGNAQPFHSRAAQLNRGLLQSLFWDGYVDAQCMWECAQRWLPTEINPLGSDIIYGLPPDSVTGVDCLTVLSLPSDQICANARESLGFQRCYISYCGGLYTKIPAVPESTGRENSSEDERKLWSYNSAYISTYGRARAPFQGCGFGDSYSWGPMPVGITAACFSAPDQVFNQPNHTILELKLRLSTDGRLKVTQRMRRFLTPIWTSPALPSYWSYNLKLRHVGTIDNPRTLSDLYHKCLSMYISSALAFTHVLSITSTSNYYIVEIFHFLAFCLIPELPLVLILHNLSDAIRGLLTGGAFQGPYLFAGICGLVIYEDSPRIRARLLEIDVGLLTRQQAGPRNVRWAIRLLAILFNIGLLSLIIGSYFKRLSYTYGRATFCSATGLDHRIGWVATASLGPLLATLVLHLRNESWELWVPVPHHAMMADWRLRLAIDLATAALVKDILIIFTGRKSIAWLVGSPLASLLGNPIVSTIAILILSFVFTFQPGLAAFINNPNRWLHRFLYDPRLHTILLLLTLALAFAYSVLIFLLQIFLDVEECADLALDFVLPWNYRWQVPNPSWLWP</sequence>
<keyword evidence="1" id="KW-0812">Transmembrane</keyword>
<accession>A0ABR0BEP8</accession>
<keyword evidence="4" id="KW-1185">Reference proteome</keyword>
<gene>
    <name evidence="3" type="ORF">Purlil1_13293</name>
</gene>
<feature type="transmembrane region" description="Helical" evidence="1">
    <location>
        <begin position="447"/>
        <end position="468"/>
    </location>
</feature>
<evidence type="ECO:0000313" key="4">
    <source>
        <dbReference type="Proteomes" id="UP001287286"/>
    </source>
</evidence>
<feature type="transmembrane region" description="Helical" evidence="1">
    <location>
        <begin position="307"/>
        <end position="332"/>
    </location>
</feature>
<feature type="transmembrane region" description="Helical" evidence="1">
    <location>
        <begin position="362"/>
        <end position="384"/>
    </location>
</feature>